<gene>
    <name evidence="2" type="ORF">ENW50_00045</name>
</gene>
<comment type="caution">
    <text evidence="2">The sequence shown here is derived from an EMBL/GenBank/DDBJ whole genome shotgun (WGS) entry which is preliminary data.</text>
</comment>
<feature type="transmembrane region" description="Helical" evidence="1">
    <location>
        <begin position="79"/>
        <end position="98"/>
    </location>
</feature>
<protein>
    <recommendedName>
        <fullName evidence="3">Fusaric acid resistance domain protein</fullName>
    </recommendedName>
</protein>
<evidence type="ECO:0000256" key="1">
    <source>
        <dbReference type="SAM" id="Phobius"/>
    </source>
</evidence>
<proteinExistence type="predicted"/>
<keyword evidence="1" id="KW-0812">Transmembrane</keyword>
<dbReference type="AlphaFoldDB" id="A0A7V4XQ34"/>
<feature type="transmembrane region" description="Helical" evidence="1">
    <location>
        <begin position="39"/>
        <end position="67"/>
    </location>
</feature>
<feature type="transmembrane region" description="Helical" evidence="1">
    <location>
        <begin position="492"/>
        <end position="510"/>
    </location>
</feature>
<feature type="transmembrane region" description="Helical" evidence="1">
    <location>
        <begin position="439"/>
        <end position="457"/>
    </location>
</feature>
<feature type="transmembrane region" description="Helical" evidence="1">
    <location>
        <begin position="130"/>
        <end position="148"/>
    </location>
</feature>
<feature type="transmembrane region" description="Helical" evidence="1">
    <location>
        <begin position="413"/>
        <end position="433"/>
    </location>
</feature>
<feature type="transmembrane region" description="Helical" evidence="1">
    <location>
        <begin position="104"/>
        <end position="123"/>
    </location>
</feature>
<evidence type="ECO:0008006" key="3">
    <source>
        <dbReference type="Google" id="ProtNLM"/>
    </source>
</evidence>
<feature type="transmembrane region" description="Helical" evidence="1">
    <location>
        <begin position="364"/>
        <end position="383"/>
    </location>
</feature>
<organism evidence="2">
    <name type="scientific">Acidobacterium capsulatum</name>
    <dbReference type="NCBI Taxonomy" id="33075"/>
    <lineage>
        <taxon>Bacteria</taxon>
        <taxon>Pseudomonadati</taxon>
        <taxon>Acidobacteriota</taxon>
        <taxon>Terriglobia</taxon>
        <taxon>Terriglobales</taxon>
        <taxon>Acidobacteriaceae</taxon>
        <taxon>Acidobacterium</taxon>
    </lineage>
</organism>
<sequence>MATATAGRTDTRGFAAWFADFLRSELAPYPGRGMLVARMVISATITMILIMTFRIPGAATGPLYAFLISRENLVSSAKSAFNLLIAFGLCALFVPLGGRMFGSIPLTHFLWEGISIFLIFFLIRTLENYTITSGIALIGSSALAIWYLPGPANANVENTLWAVLAPTIGAAVTIAVEVVFHTFHKQDELVDGLNRRLKTIEDVLRCYAECKDRPRELERRLTQNAMVGVSSLRRSVMRSNYTRLYRAQMNAIVSLTGRSLDFAAAMTHTDPVLPLPDQQVALKLAEHLAAIQNCLASKCVPPALARVSTVQTMPLLRELEEMFSLIPRVLEGSAELEAFEAFTENIDGGFHIFIRDAFQNPDHLRYALSGCLAGMLCYITYMALDWPGLATSVTTCALTALSNVGASRQKQLLLVAGAVIGGFIFGMGAQIVVLPWLNGITGFALFFAAVTAFAAWVGTSSTRLSYCGLQIALAFYLINVNDFRIQLSLSIARNRALGVLLGIFMMWLVFERLHPKSAVKQMVETFTRNLGLLGQLSEFTLPGHDAKAIARVRRLRASIFDNFGAVNAQADAVPFEIGPRRNQHMAARDRIRRWQAMLRGFYILELALLQYTAFAVAETLTEETLRDLEAFDRLCSQRLAIMAEALQKQTDDAPDAPLLPQPDCPDWPQWLQHGNQEEMQRGILPLATELARILDRLWSDVSSAPLYSLE</sequence>
<feature type="transmembrane region" description="Helical" evidence="1">
    <location>
        <begin position="160"/>
        <end position="180"/>
    </location>
</feature>
<keyword evidence="1" id="KW-0472">Membrane</keyword>
<accession>A0A7V4XQ34</accession>
<keyword evidence="1" id="KW-1133">Transmembrane helix</keyword>
<dbReference type="EMBL" id="DTKL01000002">
    <property type="protein sequence ID" value="HGY93071.1"/>
    <property type="molecule type" value="Genomic_DNA"/>
</dbReference>
<reference evidence="2" key="1">
    <citation type="journal article" date="2020" name="mSystems">
        <title>Genome- and Community-Level Interaction Insights into Carbon Utilization and Element Cycling Functions of Hydrothermarchaeota in Hydrothermal Sediment.</title>
        <authorList>
            <person name="Zhou Z."/>
            <person name="Liu Y."/>
            <person name="Xu W."/>
            <person name="Pan J."/>
            <person name="Luo Z.H."/>
            <person name="Li M."/>
        </authorList>
    </citation>
    <scope>NUCLEOTIDE SEQUENCE [LARGE SCALE GENOMIC DNA]</scope>
    <source>
        <strain evidence="2">SpSt-855</strain>
    </source>
</reference>
<feature type="transmembrane region" description="Helical" evidence="1">
    <location>
        <begin position="389"/>
        <end position="406"/>
    </location>
</feature>
<name>A0A7V4XQ34_9BACT</name>
<evidence type="ECO:0000313" key="2">
    <source>
        <dbReference type="EMBL" id="HGY93071.1"/>
    </source>
</evidence>